<evidence type="ECO:0000313" key="2">
    <source>
        <dbReference type="Proteomes" id="UP001164746"/>
    </source>
</evidence>
<keyword evidence="2" id="KW-1185">Reference proteome</keyword>
<dbReference type="Gene3D" id="3.30.420.10">
    <property type="entry name" value="Ribonuclease H-like superfamily/Ribonuclease H"/>
    <property type="match status" value="1"/>
</dbReference>
<protein>
    <submittedName>
        <fullName evidence="1">SETMR-like protein</fullName>
    </submittedName>
</protein>
<dbReference type="PANTHER" id="PTHR46060">
    <property type="entry name" value="MARINER MOS1 TRANSPOSASE-LIKE PROTEIN"/>
    <property type="match status" value="1"/>
</dbReference>
<accession>A0ABY7FPA2</accession>
<name>A0ABY7FPA2_MYAAR</name>
<dbReference type="InterPro" id="IPR052709">
    <property type="entry name" value="Transposase-MT_Hybrid"/>
</dbReference>
<organism evidence="1 2">
    <name type="scientific">Mya arenaria</name>
    <name type="common">Soft-shell clam</name>
    <dbReference type="NCBI Taxonomy" id="6604"/>
    <lineage>
        <taxon>Eukaryota</taxon>
        <taxon>Metazoa</taxon>
        <taxon>Spiralia</taxon>
        <taxon>Lophotrochozoa</taxon>
        <taxon>Mollusca</taxon>
        <taxon>Bivalvia</taxon>
        <taxon>Autobranchia</taxon>
        <taxon>Heteroconchia</taxon>
        <taxon>Euheterodonta</taxon>
        <taxon>Imparidentia</taxon>
        <taxon>Neoheterodontei</taxon>
        <taxon>Myida</taxon>
        <taxon>Myoidea</taxon>
        <taxon>Myidae</taxon>
        <taxon>Mya</taxon>
    </lineage>
</organism>
<evidence type="ECO:0000313" key="1">
    <source>
        <dbReference type="EMBL" id="WAR23962.1"/>
    </source>
</evidence>
<dbReference type="EMBL" id="CP111024">
    <property type="protein sequence ID" value="WAR23962.1"/>
    <property type="molecule type" value="Genomic_DNA"/>
</dbReference>
<dbReference type="InterPro" id="IPR036397">
    <property type="entry name" value="RNaseH_sf"/>
</dbReference>
<proteinExistence type="predicted"/>
<reference evidence="1" key="1">
    <citation type="submission" date="2022-11" db="EMBL/GenBank/DDBJ databases">
        <title>Centuries of genome instability and evolution in soft-shell clam transmissible cancer (bioRxiv).</title>
        <authorList>
            <person name="Hart S.F.M."/>
            <person name="Yonemitsu M.A."/>
            <person name="Giersch R.M."/>
            <person name="Beal B.F."/>
            <person name="Arriagada G."/>
            <person name="Davis B.W."/>
            <person name="Ostrander E.A."/>
            <person name="Goff S.P."/>
            <person name="Metzger M.J."/>
        </authorList>
    </citation>
    <scope>NUCLEOTIDE SEQUENCE</scope>
    <source>
        <strain evidence="1">MELC-2E11</strain>
        <tissue evidence="1">Siphon/mantle</tissue>
    </source>
</reference>
<sequence length="118" mass="13946">MDRKEMLLSHEVKYGQTSNASYYQMRPGTDMKSNILNQDNAPPHRAHLITFDFIGLERIVHRPYSPDLAPMDFAVFPRLKNTNDIQTQFLSFVKNWSSDRYRDIYDTLIKRQCIAYNI</sequence>
<dbReference type="Proteomes" id="UP001164746">
    <property type="component" value="Chromosome 13"/>
</dbReference>
<dbReference type="PANTHER" id="PTHR46060:SF3">
    <property type="entry name" value="PROTEIN GVQW3"/>
    <property type="match status" value="1"/>
</dbReference>
<gene>
    <name evidence="1" type="ORF">MAR_037631</name>
</gene>